<evidence type="ECO:0000256" key="1">
    <source>
        <dbReference type="ARBA" id="ARBA00005384"/>
    </source>
</evidence>
<name>A0ABR6V5D7_9PSED</name>
<keyword evidence="8" id="KW-1185">Reference proteome</keyword>
<dbReference type="Pfam" id="PF00155">
    <property type="entry name" value="Aminotran_1_2"/>
    <property type="match status" value="1"/>
</dbReference>
<evidence type="ECO:0000313" key="8">
    <source>
        <dbReference type="Proteomes" id="UP000628086"/>
    </source>
</evidence>
<dbReference type="SMART" id="SM00345">
    <property type="entry name" value="HTH_GNTR"/>
    <property type="match status" value="1"/>
</dbReference>
<keyword evidence="2" id="KW-0663">Pyridoxal phosphate</keyword>
<comment type="caution">
    <text evidence="7">The sequence shown here is derived from an EMBL/GenBank/DDBJ whole genome shotgun (WGS) entry which is preliminary data.</text>
</comment>
<evidence type="ECO:0000256" key="5">
    <source>
        <dbReference type="ARBA" id="ARBA00023163"/>
    </source>
</evidence>
<dbReference type="InterPro" id="IPR036390">
    <property type="entry name" value="WH_DNA-bd_sf"/>
</dbReference>
<keyword evidence="7" id="KW-0808">Transferase</keyword>
<comment type="similarity">
    <text evidence="1">In the C-terminal section; belongs to the class-I pyridoxal-phosphate-dependent aminotransferase family.</text>
</comment>
<evidence type="ECO:0000256" key="3">
    <source>
        <dbReference type="ARBA" id="ARBA00023015"/>
    </source>
</evidence>
<dbReference type="CDD" id="cd00609">
    <property type="entry name" value="AAT_like"/>
    <property type="match status" value="1"/>
</dbReference>
<dbReference type="InterPro" id="IPR051446">
    <property type="entry name" value="HTH_trans_reg/aminotransferase"/>
</dbReference>
<accession>A0ABR6V5D7</accession>
<dbReference type="SUPFAM" id="SSF46785">
    <property type="entry name" value="Winged helix' DNA-binding domain"/>
    <property type="match status" value="1"/>
</dbReference>
<organism evidence="7 8">
    <name type="scientific">Pseudomonas taiwanensis</name>
    <dbReference type="NCBI Taxonomy" id="470150"/>
    <lineage>
        <taxon>Bacteria</taxon>
        <taxon>Pseudomonadati</taxon>
        <taxon>Pseudomonadota</taxon>
        <taxon>Gammaproteobacteria</taxon>
        <taxon>Pseudomonadales</taxon>
        <taxon>Pseudomonadaceae</taxon>
        <taxon>Pseudomonas</taxon>
    </lineage>
</organism>
<dbReference type="InterPro" id="IPR000524">
    <property type="entry name" value="Tscrpt_reg_HTH_GntR"/>
</dbReference>
<sequence length="487" mass="53733">MAVLLHDLLLGSLDRQSGISLQRQIYEGIREAILQGHLPVDARMPSTRALAEHLKISRVTTSLVYERLTTEGYLYSKSGSGTYVADTLPRTFHRDPGTDESLEADRLLSSRGAEITRRVTGLAKAGGAFVPGVADTEFFPFHIWRRLQNRYLKRNHAELTGYVEHGGYRPLRDALSAYLYTSRAVRCSPQQVIITMGTHQSLDLIAKLLTDPGDAALIESPCHWGAPVVLSAAGLECRPLHLDLEGARIPEAGVAEGSRLAFVTPSHQYPTGSIMTLQRRREWLSFAEAQNLWLIEDDYDSEFRYDIDPLPSMQGLGNKNRVIYLGTFSKVTFPGLRLSYLVVPEALADAFSKGMTQLYRPGFLTLQAAMADFILEGHFATHIRRMRAVYAQRRSSLQSALDAYFGGDIQYSPGQAGLHLAVKVGPEGTASKMISAAVDHGLTLRGAYALDPRAGDDNLLVLGYGGIRDAEVEGAVRRLRCLYDAVR</sequence>
<dbReference type="PANTHER" id="PTHR46577">
    <property type="entry name" value="HTH-TYPE TRANSCRIPTIONAL REGULATORY PROTEIN GABR"/>
    <property type="match status" value="1"/>
</dbReference>
<dbReference type="Gene3D" id="1.10.10.10">
    <property type="entry name" value="Winged helix-like DNA-binding domain superfamily/Winged helix DNA-binding domain"/>
    <property type="match status" value="1"/>
</dbReference>
<dbReference type="InterPro" id="IPR004839">
    <property type="entry name" value="Aminotransferase_I/II_large"/>
</dbReference>
<dbReference type="InterPro" id="IPR036388">
    <property type="entry name" value="WH-like_DNA-bd_sf"/>
</dbReference>
<evidence type="ECO:0000256" key="4">
    <source>
        <dbReference type="ARBA" id="ARBA00023125"/>
    </source>
</evidence>
<dbReference type="EMBL" id="JABWRS010000005">
    <property type="protein sequence ID" value="MBC3475697.1"/>
    <property type="molecule type" value="Genomic_DNA"/>
</dbReference>
<feature type="domain" description="HTH gntR-type" evidence="6">
    <location>
        <begin position="19"/>
        <end position="87"/>
    </location>
</feature>
<dbReference type="CDD" id="cd07377">
    <property type="entry name" value="WHTH_GntR"/>
    <property type="match status" value="1"/>
</dbReference>
<reference evidence="7 8" key="1">
    <citation type="journal article" date="2020" name="Microorganisms">
        <title>Reliable Identification of Environmental Pseudomonas Isolates Using the rpoD Gene.</title>
        <authorList>
            <consortium name="The Broad Institute Genome Sequencing Platform"/>
            <person name="Girard L."/>
            <person name="Lood C."/>
            <person name="Rokni-Zadeh H."/>
            <person name="van Noort V."/>
            <person name="Lavigne R."/>
            <person name="De Mot R."/>
        </authorList>
    </citation>
    <scope>NUCLEOTIDE SEQUENCE [LARGE SCALE GENOMIC DNA]</scope>
    <source>
        <strain evidence="7 8">RW7P2</strain>
    </source>
</reference>
<dbReference type="InterPro" id="IPR015424">
    <property type="entry name" value="PyrdxlP-dep_Trfase"/>
</dbReference>
<dbReference type="Pfam" id="PF00392">
    <property type="entry name" value="GntR"/>
    <property type="match status" value="1"/>
</dbReference>
<dbReference type="InterPro" id="IPR015421">
    <property type="entry name" value="PyrdxlP-dep_Trfase_major"/>
</dbReference>
<dbReference type="Gene3D" id="3.40.640.10">
    <property type="entry name" value="Type I PLP-dependent aspartate aminotransferase-like (Major domain)"/>
    <property type="match status" value="1"/>
</dbReference>
<evidence type="ECO:0000259" key="6">
    <source>
        <dbReference type="PROSITE" id="PS50949"/>
    </source>
</evidence>
<dbReference type="RefSeq" id="WP_186598512.1">
    <property type="nucleotide sequence ID" value="NZ_JABWRS010000005.1"/>
</dbReference>
<protein>
    <submittedName>
        <fullName evidence="7">PLP-dependent aminotransferase family protein</fullName>
    </submittedName>
</protein>
<keyword evidence="3" id="KW-0805">Transcription regulation</keyword>
<proteinExistence type="inferred from homology"/>
<dbReference type="SUPFAM" id="SSF53383">
    <property type="entry name" value="PLP-dependent transferases"/>
    <property type="match status" value="1"/>
</dbReference>
<dbReference type="Proteomes" id="UP000628086">
    <property type="component" value="Unassembled WGS sequence"/>
</dbReference>
<dbReference type="PANTHER" id="PTHR46577:SF1">
    <property type="entry name" value="HTH-TYPE TRANSCRIPTIONAL REGULATORY PROTEIN GABR"/>
    <property type="match status" value="1"/>
</dbReference>
<keyword evidence="7" id="KW-0032">Aminotransferase</keyword>
<dbReference type="GO" id="GO:0008483">
    <property type="term" value="F:transaminase activity"/>
    <property type="evidence" value="ECO:0007669"/>
    <property type="project" value="UniProtKB-KW"/>
</dbReference>
<dbReference type="PROSITE" id="PS50949">
    <property type="entry name" value="HTH_GNTR"/>
    <property type="match status" value="1"/>
</dbReference>
<keyword evidence="5" id="KW-0804">Transcription</keyword>
<evidence type="ECO:0000313" key="7">
    <source>
        <dbReference type="EMBL" id="MBC3475697.1"/>
    </source>
</evidence>
<keyword evidence="4" id="KW-0238">DNA-binding</keyword>
<gene>
    <name evidence="7" type="ORF">HU747_08785</name>
</gene>
<evidence type="ECO:0000256" key="2">
    <source>
        <dbReference type="ARBA" id="ARBA00022898"/>
    </source>
</evidence>